<name>A0ABD0V6W0_DENTH</name>
<accession>A0ABD0V6W0</accession>
<feature type="domain" description="Glycosyl transferase CAP10" evidence="2">
    <location>
        <begin position="681"/>
        <end position="925"/>
    </location>
</feature>
<comment type="caution">
    <text evidence="3">The sequence shown here is derived from an EMBL/GenBank/DDBJ whole genome shotgun (WGS) entry which is preliminary data.</text>
</comment>
<protein>
    <recommendedName>
        <fullName evidence="2">Glycosyl transferase CAP10 domain-containing protein</fullName>
    </recommendedName>
</protein>
<reference evidence="3 4" key="1">
    <citation type="journal article" date="2024" name="Plant Biotechnol. J.">
        <title>Dendrobium thyrsiflorum genome and its molecular insights into genes involved in important horticultural traits.</title>
        <authorList>
            <person name="Chen B."/>
            <person name="Wang J.Y."/>
            <person name="Zheng P.J."/>
            <person name="Li K.L."/>
            <person name="Liang Y.M."/>
            <person name="Chen X.F."/>
            <person name="Zhang C."/>
            <person name="Zhao X."/>
            <person name="He X."/>
            <person name="Zhang G.Q."/>
            <person name="Liu Z.J."/>
            <person name="Xu Q."/>
        </authorList>
    </citation>
    <scope>NUCLEOTIDE SEQUENCE [LARGE SCALE GENOMIC DNA]</scope>
    <source>
        <strain evidence="3">GZMU011</strain>
    </source>
</reference>
<dbReference type="SMART" id="SM00672">
    <property type="entry name" value="CAP10"/>
    <property type="match status" value="2"/>
</dbReference>
<feature type="compositionally biased region" description="Polar residues" evidence="1">
    <location>
        <begin position="55"/>
        <end position="81"/>
    </location>
</feature>
<gene>
    <name evidence="3" type="ORF">M5K25_010261</name>
</gene>
<sequence>MKNFPHKQKNILMQFQIRQKRSSSSSFSSSWEPSSLLAGSTHIMGNSRVNFSWTTTQSNLQPKQKPNSQPNLKPNPNSSPFTLICPTKNPSNTCSSHPSPFFNTSLPPTSPPTPLASLRQTCPDYFRWIHEDLRPWASTGITREMLGRAAPHAAFRLIIVNGHPYIHTYHHVYQTRDIFTIWGILQLLRRYPGRVPDLDLMFNCEDTPVIHAINGQSQPPLFRYCKDDTTLDIVFPDWSFWVNIRPWEKQEYELREANERLPWRKREPYAYWKGNPDMARTRRDLMKCNVTKKDDWEARLFRVNWAKEGRQQFKGSNLAKQCTYRYKIYIEGNAWSVSEKYIIGCDSPTLYVQSRFQDFISRGLRPGLHYWPIPQNDKCRAIKQAVEWGNAHPLEMQAIGKEGSSFIHDQLHMNNVYDYMLHLLTEYSKLLTFKPTKPEEAMDLCLESVACPFQGKIRDFLMESMFMEAINDSEPCSLPSAFEPSELKQLLMEKTSDGTKKVVESIIMKSNGGDRSDANYGIIKSFLSIMGNSRVKFPWNTTQPNLQPKQKPNSQPNLKPNPNSTQFTLICPAKSPSNTCSSHPSPFLNTSLPLTSPLTPVASLRRQTCPDYFRWIHEDLRPWASTGITREMLGRVTHNATFRLIIVNGHPYIHSYHHVFQNRDVFTIWGILQLLRRYPGRVPDLDLMFNCKDTPVVHAINDHSPPPLFRYCKDDTTLDIVFPDWSFWGWPEVNTWPWEKQTEKLREANERLPWRRREPYAFWKGNPDMARTRGDLMKCNVTKKNDWGARLFGVNWAKERRQQFNGSNLAKQCTYRYKIYIEGKAWSVSEKYILGCDSPTLYVQSKFQDFVSRGLRPGLHYWPIPQNDKCQAIKQAVEWGNAHPLEMQAIGKEGSSFIHDQLHMNNIYDYMLHLLTEYSKLLTFKPTKPEEAMDLCLESVACPFQGKIRDFLMESMSMEAINDSEPCSLPSAFEPSELKQLLMEKTSDGTKKVVESIIMKSNGGD</sequence>
<dbReference type="PANTHER" id="PTHR12203:SF105">
    <property type="entry name" value="OS08G0101800 PROTEIN"/>
    <property type="match status" value="1"/>
</dbReference>
<feature type="region of interest" description="Disordered" evidence="1">
    <location>
        <begin position="539"/>
        <end position="563"/>
    </location>
</feature>
<proteinExistence type="predicted"/>
<dbReference type="EMBL" id="JANQDX010000009">
    <property type="protein sequence ID" value="KAL0918262.1"/>
    <property type="molecule type" value="Genomic_DNA"/>
</dbReference>
<evidence type="ECO:0000259" key="2">
    <source>
        <dbReference type="SMART" id="SM00672"/>
    </source>
</evidence>
<keyword evidence="4" id="KW-1185">Reference proteome</keyword>
<dbReference type="Proteomes" id="UP001552299">
    <property type="component" value="Unassembled WGS sequence"/>
</dbReference>
<dbReference type="InterPro" id="IPR006598">
    <property type="entry name" value="CAP10"/>
</dbReference>
<feature type="region of interest" description="Disordered" evidence="1">
    <location>
        <begin position="55"/>
        <end position="85"/>
    </location>
</feature>
<evidence type="ECO:0000313" key="3">
    <source>
        <dbReference type="EMBL" id="KAL0918262.1"/>
    </source>
</evidence>
<evidence type="ECO:0000256" key="1">
    <source>
        <dbReference type="SAM" id="MobiDB-lite"/>
    </source>
</evidence>
<dbReference type="Pfam" id="PF05686">
    <property type="entry name" value="Glyco_transf_90"/>
    <property type="match status" value="2"/>
</dbReference>
<dbReference type="PANTHER" id="PTHR12203">
    <property type="entry name" value="KDEL LYS-ASP-GLU-LEU CONTAINING - RELATED"/>
    <property type="match status" value="1"/>
</dbReference>
<dbReference type="InterPro" id="IPR051091">
    <property type="entry name" value="O-Glucosyltr/Glycosyltrsf_90"/>
</dbReference>
<feature type="domain" description="Glycosyl transferase CAP10" evidence="2">
    <location>
        <begin position="194"/>
        <end position="434"/>
    </location>
</feature>
<organism evidence="3 4">
    <name type="scientific">Dendrobium thyrsiflorum</name>
    <name type="common">Pinecone-like raceme dendrobium</name>
    <name type="synonym">Orchid</name>
    <dbReference type="NCBI Taxonomy" id="117978"/>
    <lineage>
        <taxon>Eukaryota</taxon>
        <taxon>Viridiplantae</taxon>
        <taxon>Streptophyta</taxon>
        <taxon>Embryophyta</taxon>
        <taxon>Tracheophyta</taxon>
        <taxon>Spermatophyta</taxon>
        <taxon>Magnoliopsida</taxon>
        <taxon>Liliopsida</taxon>
        <taxon>Asparagales</taxon>
        <taxon>Orchidaceae</taxon>
        <taxon>Epidendroideae</taxon>
        <taxon>Malaxideae</taxon>
        <taxon>Dendrobiinae</taxon>
        <taxon>Dendrobium</taxon>
    </lineage>
</organism>
<dbReference type="AlphaFoldDB" id="A0ABD0V6W0"/>
<evidence type="ECO:0000313" key="4">
    <source>
        <dbReference type="Proteomes" id="UP001552299"/>
    </source>
</evidence>